<gene>
    <name evidence="1" type="ordered locus">BCG_1315c</name>
</gene>
<proteinExistence type="predicted"/>
<dbReference type="KEGG" id="mbb:BCG_1315c"/>
<accession>A0A0H3M9X5</accession>
<dbReference type="EMBL" id="AM408590">
    <property type="protein sequence ID" value="CAL71302.1"/>
    <property type="molecule type" value="Genomic_DNA"/>
</dbReference>
<name>A0A0H3M9X5_MYCBP</name>
<evidence type="ECO:0000313" key="1">
    <source>
        <dbReference type="EMBL" id="CAL71302.1"/>
    </source>
</evidence>
<organism evidence="1 2">
    <name type="scientific">Mycobacterium bovis (strain BCG / Pasteur 1173P2)</name>
    <dbReference type="NCBI Taxonomy" id="410289"/>
    <lineage>
        <taxon>Bacteria</taxon>
        <taxon>Bacillati</taxon>
        <taxon>Actinomycetota</taxon>
        <taxon>Actinomycetes</taxon>
        <taxon>Mycobacteriales</taxon>
        <taxon>Mycobacteriaceae</taxon>
        <taxon>Mycobacterium</taxon>
        <taxon>Mycobacterium tuberculosis complex</taxon>
    </lineage>
</organism>
<dbReference type="AlphaFoldDB" id="A0A0H3M9X5"/>
<protein>
    <submittedName>
        <fullName evidence="1">Uncharacterized protein</fullName>
    </submittedName>
</protein>
<dbReference type="HOGENOM" id="CLU_2317212_0_0_11"/>
<sequence length="99" mass="10714">MNTDVLAGLMAELPEGMVVTDPAVTDGYRQDRAFDPSAGKPLAIIRPRRARWVVRMLTSLLMFPGRDEADERAMIAEFVVPIVTPASAAARKAGHPGPE</sequence>
<reference evidence="1 2" key="1">
    <citation type="journal article" date="2007" name="Proc. Natl. Acad. Sci. U.S.A.">
        <title>Genome plasticity of BCG and impact on vaccine efficacy.</title>
        <authorList>
            <person name="Brosch R."/>
            <person name="Gordon S.V."/>
            <person name="Garnier T."/>
            <person name="Eiglmeier K."/>
            <person name="Frigui W."/>
            <person name="Valenti P."/>
            <person name="Dos Santos S."/>
            <person name="Duthoy S."/>
            <person name="Lacroix C."/>
            <person name="Garcia-Pelayo C."/>
            <person name="Inwald J.K."/>
            <person name="Golby P."/>
            <person name="Garcia J.N."/>
            <person name="Hewinson R.G."/>
            <person name="Behr M.A."/>
            <person name="Quail M.A."/>
            <person name="Churcher C."/>
            <person name="Barrell B.G."/>
            <person name="Parkhill J."/>
            <person name="Cole S.T."/>
        </authorList>
    </citation>
    <scope>NUCLEOTIDE SEQUENCE [LARGE SCALE GENOMIC DNA]</scope>
    <source>
        <strain evidence="2">BCG / Pasteur 1173P2</strain>
    </source>
</reference>
<dbReference type="Proteomes" id="UP000001472">
    <property type="component" value="Chromosome"/>
</dbReference>
<evidence type="ECO:0000313" key="2">
    <source>
        <dbReference type="Proteomes" id="UP000001472"/>
    </source>
</evidence>